<dbReference type="AlphaFoldDB" id="A0A0Q3J8S3"/>
<accession>A0A0Q3J8S3</accession>
<evidence type="ECO:0000313" key="2">
    <source>
        <dbReference type="EMBL" id="KQK14267.1"/>
    </source>
</evidence>
<reference evidence="3" key="3">
    <citation type="submission" date="2018-08" db="UniProtKB">
        <authorList>
            <consortium name="EnsemblPlants"/>
        </authorList>
    </citation>
    <scope>IDENTIFICATION</scope>
    <source>
        <strain evidence="3">cv. Bd21</strain>
    </source>
</reference>
<feature type="region of interest" description="Disordered" evidence="1">
    <location>
        <begin position="46"/>
        <end position="71"/>
    </location>
</feature>
<evidence type="ECO:0000313" key="4">
    <source>
        <dbReference type="Proteomes" id="UP000008810"/>
    </source>
</evidence>
<name>A0A0Q3J8S3_BRADI</name>
<evidence type="ECO:0000256" key="1">
    <source>
        <dbReference type="SAM" id="MobiDB-lite"/>
    </source>
</evidence>
<reference evidence="2 3" key="1">
    <citation type="journal article" date="2010" name="Nature">
        <title>Genome sequencing and analysis of the model grass Brachypodium distachyon.</title>
        <authorList>
            <consortium name="International Brachypodium Initiative"/>
        </authorList>
    </citation>
    <scope>NUCLEOTIDE SEQUENCE [LARGE SCALE GENOMIC DNA]</scope>
    <source>
        <strain evidence="2 3">Bd21</strain>
    </source>
</reference>
<dbReference type="InParanoid" id="A0A0Q3J8S3"/>
<keyword evidence="4" id="KW-1185">Reference proteome</keyword>
<dbReference type="Proteomes" id="UP000008810">
    <property type="component" value="Chromosome 1"/>
</dbReference>
<dbReference type="Gramene" id="KQK14267">
    <property type="protein sequence ID" value="KQK14267"/>
    <property type="gene ID" value="BRADI_1g15055v3"/>
</dbReference>
<sequence>MERLMLMHLLTQIYSLVLPVLLFGMNMAPWWAVQMSALMTIAEKSRSRRSQGDSGGPLDRRRPGLPCTLLSPCRRRRKPGGGVVFSTSAPLVLCRQRRMLPSGGRYCGGGGLLGRCASVLSGEPGDQRRRAGSCVGARDLAAAGGSGLFGSDRTGSKPLMPAAGLRCPDLPRARRDPASVAPAGAGLLRRRQRPFRRRYGSGGMSWWRGVSGNFIMASQCGVQTWSGTDNLEA</sequence>
<reference evidence="2" key="2">
    <citation type="submission" date="2017-06" db="EMBL/GenBank/DDBJ databases">
        <title>WGS assembly of Brachypodium distachyon.</title>
        <authorList>
            <consortium name="The International Brachypodium Initiative"/>
            <person name="Lucas S."/>
            <person name="Harmon-Smith M."/>
            <person name="Lail K."/>
            <person name="Tice H."/>
            <person name="Grimwood J."/>
            <person name="Bruce D."/>
            <person name="Barry K."/>
            <person name="Shu S."/>
            <person name="Lindquist E."/>
            <person name="Wang M."/>
            <person name="Pitluck S."/>
            <person name="Vogel J.P."/>
            <person name="Garvin D.F."/>
            <person name="Mockler T.C."/>
            <person name="Schmutz J."/>
            <person name="Rokhsar D."/>
            <person name="Bevan M.W."/>
        </authorList>
    </citation>
    <scope>NUCLEOTIDE SEQUENCE</scope>
    <source>
        <strain evidence="2">Bd21</strain>
    </source>
</reference>
<protein>
    <submittedName>
        <fullName evidence="2 3">Uncharacterized protein</fullName>
    </submittedName>
</protein>
<evidence type="ECO:0000313" key="3">
    <source>
        <dbReference type="EnsemblPlants" id="KQK14267"/>
    </source>
</evidence>
<proteinExistence type="predicted"/>
<organism evidence="2">
    <name type="scientific">Brachypodium distachyon</name>
    <name type="common">Purple false brome</name>
    <name type="synonym">Trachynia distachya</name>
    <dbReference type="NCBI Taxonomy" id="15368"/>
    <lineage>
        <taxon>Eukaryota</taxon>
        <taxon>Viridiplantae</taxon>
        <taxon>Streptophyta</taxon>
        <taxon>Embryophyta</taxon>
        <taxon>Tracheophyta</taxon>
        <taxon>Spermatophyta</taxon>
        <taxon>Magnoliopsida</taxon>
        <taxon>Liliopsida</taxon>
        <taxon>Poales</taxon>
        <taxon>Poaceae</taxon>
        <taxon>BOP clade</taxon>
        <taxon>Pooideae</taxon>
        <taxon>Stipodae</taxon>
        <taxon>Brachypodieae</taxon>
        <taxon>Brachypodium</taxon>
    </lineage>
</organism>
<dbReference type="EMBL" id="CM000880">
    <property type="protein sequence ID" value="KQK14267.1"/>
    <property type="molecule type" value="Genomic_DNA"/>
</dbReference>
<gene>
    <name evidence="2" type="ORF">BRADI_1g15055v3</name>
</gene>
<dbReference type="EnsemblPlants" id="KQK14267">
    <property type="protein sequence ID" value="KQK14267"/>
    <property type="gene ID" value="BRADI_1g15055v3"/>
</dbReference>